<feature type="region of interest" description="Disordered" evidence="1">
    <location>
        <begin position="26"/>
        <end position="59"/>
    </location>
</feature>
<dbReference type="Pfam" id="PF08486">
    <property type="entry name" value="SpoIID"/>
    <property type="match status" value="1"/>
</dbReference>
<organism evidence="4 5">
    <name type="scientific">Nocardioides aquaticus</name>
    <dbReference type="NCBI Taxonomy" id="160826"/>
    <lineage>
        <taxon>Bacteria</taxon>
        <taxon>Bacillati</taxon>
        <taxon>Actinomycetota</taxon>
        <taxon>Actinomycetes</taxon>
        <taxon>Propionibacteriales</taxon>
        <taxon>Nocardioidaceae</taxon>
        <taxon>Nocardioides</taxon>
    </lineage>
</organism>
<name>A0ABX8EEG6_9ACTN</name>
<dbReference type="InterPro" id="IPR013486">
    <property type="entry name" value="SpoIID/LytB"/>
</dbReference>
<evidence type="ECO:0000259" key="3">
    <source>
        <dbReference type="Pfam" id="PF08486"/>
    </source>
</evidence>
<dbReference type="Proteomes" id="UP000679307">
    <property type="component" value="Chromosome"/>
</dbReference>
<keyword evidence="5" id="KW-1185">Reference proteome</keyword>
<feature type="signal peptide" evidence="2">
    <location>
        <begin position="1"/>
        <end position="28"/>
    </location>
</feature>
<feature type="domain" description="Sporulation stage II protein D amidase enhancer LytB N-terminal" evidence="3">
    <location>
        <begin position="226"/>
        <end position="310"/>
    </location>
</feature>
<dbReference type="EMBL" id="CP075371">
    <property type="protein sequence ID" value="QVT78849.1"/>
    <property type="molecule type" value="Genomic_DNA"/>
</dbReference>
<feature type="compositionally biased region" description="Basic and acidic residues" evidence="1">
    <location>
        <begin position="44"/>
        <end position="54"/>
    </location>
</feature>
<protein>
    <submittedName>
        <fullName evidence="4">Amidase enhancer</fullName>
    </submittedName>
</protein>
<dbReference type="NCBIfam" id="TIGR02669">
    <property type="entry name" value="SpoIID_LytB"/>
    <property type="match status" value="1"/>
</dbReference>
<feature type="chain" id="PRO_5046720002" evidence="2">
    <location>
        <begin position="29"/>
        <end position="426"/>
    </location>
</feature>
<keyword evidence="2" id="KW-0732">Signal</keyword>
<dbReference type="InterPro" id="IPR013693">
    <property type="entry name" value="SpoIID/LytB_N"/>
</dbReference>
<evidence type="ECO:0000256" key="1">
    <source>
        <dbReference type="SAM" id="MobiDB-lite"/>
    </source>
</evidence>
<sequence length="426" mass="44998">MRRPLGTLIGLLTAGVLLAPAAGATASAAPVTPDPDPGLVGPVERPDPGDRPGDRSGAARAADGLTLTGRGHGHGRGLSQYGAKGAAEDGWSYRRIVSFYYPGTTWDRAAGRMQVLITGDTTRDLVVRARPGLRLRPVGGSWSPLHDARPSAVAWRVVPAAKGRSQVDYRTAQGSWTRLRTVDGEVEVGAGRAPVQLETPAGTTAYRGVLRSVDPPPGSSDDAEDRDTVNVAPMESYLRGVVPREVPALWPAAAVRAQAVAARSYAAYERVHPRNSHYQVLDTSGSQVYGGVAAEHPASDEAVRATRRQVRHAGGQPAFTQFSASNGGWTAKGSFAYLPAQQDRNEEGSGNPYATWRRTVSSSALESAYPAIGRFTGVELRGRTGDGQWGGRVGTVVVTGGQGRVTVPGETFRSVFGLPSTWFTRA</sequence>
<evidence type="ECO:0000313" key="5">
    <source>
        <dbReference type="Proteomes" id="UP000679307"/>
    </source>
</evidence>
<evidence type="ECO:0000256" key="2">
    <source>
        <dbReference type="SAM" id="SignalP"/>
    </source>
</evidence>
<evidence type="ECO:0000313" key="4">
    <source>
        <dbReference type="EMBL" id="QVT78849.1"/>
    </source>
</evidence>
<gene>
    <name evidence="4" type="primary">lytB</name>
    <name evidence="4" type="ORF">ENKNEFLB_01227</name>
</gene>
<proteinExistence type="predicted"/>
<reference evidence="4 5" key="1">
    <citation type="submission" date="2021-05" db="EMBL/GenBank/DDBJ databases">
        <title>Complete genome of Nocardioides aquaticus KCTC 9944T isolated from meromictic and hypersaline Ekho Lake, Antarctica.</title>
        <authorList>
            <person name="Hwang K."/>
            <person name="Kim K.M."/>
            <person name="Choe H."/>
        </authorList>
    </citation>
    <scope>NUCLEOTIDE SEQUENCE [LARGE SCALE GENOMIC DNA]</scope>
    <source>
        <strain evidence="4 5">KCTC 9944</strain>
    </source>
</reference>
<dbReference type="RefSeq" id="WP_214058385.1">
    <property type="nucleotide sequence ID" value="NZ_BAAAHS010000223.1"/>
</dbReference>
<accession>A0ABX8EEG6</accession>